<dbReference type="SUPFAM" id="SSF53067">
    <property type="entry name" value="Actin-like ATPase domain"/>
    <property type="match status" value="2"/>
</dbReference>
<protein>
    <submittedName>
        <fullName evidence="7">Chaperone protein HscC (Hsc62)</fullName>
    </submittedName>
</protein>
<accession>A0A9P1BEZ2</accession>
<evidence type="ECO:0000313" key="8">
    <source>
        <dbReference type="Proteomes" id="UP001152797"/>
    </source>
</evidence>
<dbReference type="PANTHER" id="PTHR19375">
    <property type="entry name" value="HEAT SHOCK PROTEIN 70KDA"/>
    <property type="match status" value="1"/>
</dbReference>
<evidence type="ECO:0000256" key="1">
    <source>
        <dbReference type="ARBA" id="ARBA00007381"/>
    </source>
</evidence>
<dbReference type="InterPro" id="IPR013126">
    <property type="entry name" value="Hsp_70_fam"/>
</dbReference>
<evidence type="ECO:0000256" key="3">
    <source>
        <dbReference type="ARBA" id="ARBA00022840"/>
    </source>
</evidence>
<dbReference type="Gene3D" id="2.60.34.10">
    <property type="entry name" value="Substrate Binding Domain Of DNAk, Chain A, domain 1"/>
    <property type="match status" value="1"/>
</dbReference>
<dbReference type="Proteomes" id="UP001152797">
    <property type="component" value="Unassembled WGS sequence"/>
</dbReference>
<dbReference type="AlphaFoldDB" id="A0A9P1BEZ2"/>
<evidence type="ECO:0000256" key="2">
    <source>
        <dbReference type="ARBA" id="ARBA00022741"/>
    </source>
</evidence>
<dbReference type="GO" id="GO:0140662">
    <property type="term" value="F:ATP-dependent protein folding chaperone"/>
    <property type="evidence" value="ECO:0007669"/>
    <property type="project" value="InterPro"/>
</dbReference>
<dbReference type="EMBL" id="CAMXCT030000001">
    <property type="protein sequence ID" value="CAL4758742.1"/>
    <property type="molecule type" value="Genomic_DNA"/>
</dbReference>
<keyword evidence="2" id="KW-0547">Nucleotide-binding</keyword>
<evidence type="ECO:0000313" key="7">
    <source>
        <dbReference type="EMBL" id="CAL4758742.1"/>
    </source>
</evidence>
<keyword evidence="3" id="KW-0067">ATP-binding</keyword>
<dbReference type="EMBL" id="CAMXCT020000001">
    <property type="protein sequence ID" value="CAL1124805.1"/>
    <property type="molecule type" value="Genomic_DNA"/>
</dbReference>
<dbReference type="PROSITE" id="PS00329">
    <property type="entry name" value="HSP70_2"/>
    <property type="match status" value="1"/>
</dbReference>
<evidence type="ECO:0000313" key="5">
    <source>
        <dbReference type="EMBL" id="CAI3971430.1"/>
    </source>
</evidence>
<comment type="caution">
    <text evidence="5">The sequence shown here is derived from an EMBL/GenBank/DDBJ whole genome shotgun (WGS) entry which is preliminary data.</text>
</comment>
<reference evidence="6" key="2">
    <citation type="submission" date="2024-04" db="EMBL/GenBank/DDBJ databases">
        <authorList>
            <person name="Chen Y."/>
            <person name="Shah S."/>
            <person name="Dougan E. K."/>
            <person name="Thang M."/>
            <person name="Chan C."/>
        </authorList>
    </citation>
    <scope>NUCLEOTIDE SEQUENCE [LARGE SCALE GENOMIC DNA]</scope>
</reference>
<proteinExistence type="inferred from homology"/>
<keyword evidence="8" id="KW-1185">Reference proteome</keyword>
<dbReference type="SUPFAM" id="SSF100920">
    <property type="entry name" value="Heat shock protein 70kD (HSP70), peptide-binding domain"/>
    <property type="match status" value="1"/>
</dbReference>
<name>A0A9P1BEZ2_9DINO</name>
<gene>
    <name evidence="5" type="ORF">C1SCF055_LOCUS20</name>
</gene>
<dbReference type="InterPro" id="IPR029047">
    <property type="entry name" value="HSP70_peptide-bd_sf"/>
</dbReference>
<dbReference type="Gene3D" id="3.90.640.10">
    <property type="entry name" value="Actin, Chain A, domain 4"/>
    <property type="match status" value="1"/>
</dbReference>
<dbReference type="GO" id="GO:0005524">
    <property type="term" value="F:ATP binding"/>
    <property type="evidence" value="ECO:0007669"/>
    <property type="project" value="UniProtKB-KW"/>
</dbReference>
<dbReference type="FunFam" id="3.30.420.40:FF:000071">
    <property type="entry name" value="Molecular chaperone DnaK"/>
    <property type="match status" value="1"/>
</dbReference>
<evidence type="ECO:0000313" key="6">
    <source>
        <dbReference type="EMBL" id="CAL1124805.1"/>
    </source>
</evidence>
<dbReference type="EMBL" id="CAMXCT010000001">
    <property type="protein sequence ID" value="CAI3971430.1"/>
    <property type="molecule type" value="Genomic_DNA"/>
</dbReference>
<reference evidence="5" key="1">
    <citation type="submission" date="2022-10" db="EMBL/GenBank/DDBJ databases">
        <authorList>
            <person name="Chen Y."/>
            <person name="Dougan E. K."/>
            <person name="Chan C."/>
            <person name="Rhodes N."/>
            <person name="Thang M."/>
        </authorList>
    </citation>
    <scope>NUCLEOTIDE SEQUENCE</scope>
</reference>
<evidence type="ECO:0000256" key="4">
    <source>
        <dbReference type="ARBA" id="ARBA00023186"/>
    </source>
</evidence>
<dbReference type="Pfam" id="PF00012">
    <property type="entry name" value="HSP70"/>
    <property type="match status" value="2"/>
</dbReference>
<organism evidence="5">
    <name type="scientific">Cladocopium goreaui</name>
    <dbReference type="NCBI Taxonomy" id="2562237"/>
    <lineage>
        <taxon>Eukaryota</taxon>
        <taxon>Sar</taxon>
        <taxon>Alveolata</taxon>
        <taxon>Dinophyceae</taxon>
        <taxon>Suessiales</taxon>
        <taxon>Symbiodiniaceae</taxon>
        <taxon>Cladocopium</taxon>
    </lineage>
</organism>
<dbReference type="InterPro" id="IPR043129">
    <property type="entry name" value="ATPase_NBD"/>
</dbReference>
<comment type="similarity">
    <text evidence="1">Belongs to the heat shock protein 70 family.</text>
</comment>
<sequence length="1116" mass="126594">MPTPVLGIELGTTNSLCAVFLDGEPRLVPNSLGEVLTPSVVGILDDGQVVVGSAARELRVTRPERCVSCFKRWMGSDKRIVIAGHTFTAPELSSLILGALREDTVTFLGEPVTDAVITVPAYFNDNQRKATRLAGELAGLNVRRILNEPTAAALTYGFHDRNAEKMLLVLDLGGGTFDVTLMEVFEGTLEIISTAGENFLGGEDFTDRLLASLLKQSNEQLETAELQQPLRIARLRQQCEFAKRQLNDVAEVQIAIPDIEGQLGVDSENVTVSANSFAESVRPLLQRIVSPLEKALRDGECEVDRLDEVILVGGATRMAVLKNFVEEHFRRAPLSEHDPDQVVALGAAIQAALIANDAAVEEMVMTDVCPFTLGVDTAKHMGLQLKSGYFVPIIHRNTTIPVSKEQVFQTIAPNQREVTIDVYQGEHRKVEENLKLGTLVVKGVPSGPAGSDKKYRTVLTQHAQALSQSEIQEATKRLQRLKYYPREDMENQRILRFSERIVGEISPLQRESLEVAIDAFEAAMNSAQREEVEGAKMGLVQVQIRGTMDNERQDEDNQDGDLQEYLTKMLQLNPLYEGDRIVSLRAKRLRHRLSESASPDLEEVDQRSAQLQELQAIRNVFWKDSVESIRARLNELNVEEFHELRAPVARLQLVAEHRDRLAGFPTSKGFDEDFLHHLKWILIASPRDTAKLREQLLVAFRNPKNRKQGRPLIRRLKANYPEIYSLEAAWLSDTQKPLLGLMCDHPNQPDWELLRAAPQQFFELAAGFDRKDLKRSYNHWNRRFKPETHPEEFQRIRAAYEELDRQLRYGSRAEGSERTQQPATSDVLHDFVGNEAEDRSDNLLERLKSESPQSLYLALQQEVSKMPYDYYALAVLSDVCDEQEALCFGKWLLKGIEQFPHDRTLRHALQAYLRSAIPPAELSCLLIQVASVIRDDSFYPLTEPTWEQLLRQQSLDEFVERLRECEKHLRSPDISNKIIFTIRMLRSALWKTGSASREAVNWTSERLAFIDTNFQPIPVQLEYEVDLLALAHQYVRLRRDFIDGGGLRARLDRVLEIYFTEDFLSGDRAVVLQQLQLTRNIDELLGEFPFASEDPPMEAFYPVWASISQEVAARYQ</sequence>
<dbReference type="PRINTS" id="PR00301">
    <property type="entry name" value="HEATSHOCK70"/>
</dbReference>
<dbReference type="Gene3D" id="3.30.420.40">
    <property type="match status" value="2"/>
</dbReference>
<keyword evidence="4" id="KW-0143">Chaperone</keyword>
<dbReference type="InterPro" id="IPR018181">
    <property type="entry name" value="Heat_shock_70_CS"/>
</dbReference>